<organism evidence="9 10">
    <name type="scientific">Candidatus Harrisonbacteria bacterium CG10_big_fil_rev_8_21_14_0_10_42_17</name>
    <dbReference type="NCBI Taxonomy" id="1974584"/>
    <lineage>
        <taxon>Bacteria</taxon>
        <taxon>Candidatus Harrisoniibacteriota</taxon>
    </lineage>
</organism>
<feature type="domain" description="Glyceraldehyde 3-phosphate dehydrogenase NAD(P) binding" evidence="8">
    <location>
        <begin position="4"/>
        <end position="163"/>
    </location>
</feature>
<dbReference type="GO" id="GO:0006006">
    <property type="term" value="P:glucose metabolic process"/>
    <property type="evidence" value="ECO:0007669"/>
    <property type="project" value="InterPro"/>
</dbReference>
<evidence type="ECO:0000313" key="10">
    <source>
        <dbReference type="Proteomes" id="UP000228635"/>
    </source>
</evidence>
<feature type="binding site" evidence="5">
    <location>
        <position position="129"/>
    </location>
    <ligand>
        <name>NAD(+)</name>
        <dbReference type="ChEBI" id="CHEBI:57540"/>
    </ligand>
</feature>
<dbReference type="PRINTS" id="PR00078">
    <property type="entry name" value="G3PDHDRGNASE"/>
</dbReference>
<dbReference type="CDD" id="cd18126">
    <property type="entry name" value="GAPDH_I_C"/>
    <property type="match status" value="1"/>
</dbReference>
<dbReference type="SMART" id="SM00846">
    <property type="entry name" value="Gp_dh_N"/>
    <property type="match status" value="1"/>
</dbReference>
<keyword evidence="5" id="KW-0520">NAD</keyword>
<dbReference type="PANTHER" id="PTHR43148">
    <property type="entry name" value="GLYCERALDEHYDE-3-PHOSPHATE DEHYDROGENASE 2"/>
    <property type="match status" value="1"/>
</dbReference>
<name>A0A2M6WIN2_9BACT</name>
<dbReference type="InterPro" id="IPR020829">
    <property type="entry name" value="GlycerAld_3-P_DH_cat"/>
</dbReference>
<dbReference type="Proteomes" id="UP000228635">
    <property type="component" value="Unassembled WGS sequence"/>
</dbReference>
<dbReference type="FunFam" id="3.30.360.10:FF:000002">
    <property type="entry name" value="Glyceraldehyde-3-phosphate dehydrogenase"/>
    <property type="match status" value="1"/>
</dbReference>
<dbReference type="SUPFAM" id="SSF55347">
    <property type="entry name" value="Glyceraldehyde-3-phosphate dehydrogenase-like, C-terminal domain"/>
    <property type="match status" value="1"/>
</dbReference>
<keyword evidence="2" id="KW-0560">Oxidoreductase</keyword>
<evidence type="ECO:0000256" key="5">
    <source>
        <dbReference type="PIRSR" id="PIRSR000149-3"/>
    </source>
</evidence>
<evidence type="ECO:0000313" key="9">
    <source>
        <dbReference type="EMBL" id="PIT92657.1"/>
    </source>
</evidence>
<dbReference type="NCBIfam" id="TIGR01534">
    <property type="entry name" value="GAPDH-I"/>
    <property type="match status" value="1"/>
</dbReference>
<feature type="binding site" evidence="5">
    <location>
        <position position="35"/>
    </location>
    <ligand>
        <name>NAD(+)</name>
        <dbReference type="ChEBI" id="CHEBI:57540"/>
    </ligand>
</feature>
<evidence type="ECO:0000259" key="8">
    <source>
        <dbReference type="SMART" id="SM00846"/>
    </source>
</evidence>
<dbReference type="Gene3D" id="3.30.360.10">
    <property type="entry name" value="Dihydrodipicolinate Reductase, domain 2"/>
    <property type="match status" value="1"/>
</dbReference>
<accession>A0A2M6WIN2</accession>
<gene>
    <name evidence="9" type="primary">gap</name>
    <name evidence="9" type="ORF">COU08_01520</name>
</gene>
<dbReference type="AlphaFoldDB" id="A0A2M6WIN2"/>
<dbReference type="GO" id="GO:0051287">
    <property type="term" value="F:NAD binding"/>
    <property type="evidence" value="ECO:0007669"/>
    <property type="project" value="InterPro"/>
</dbReference>
<dbReference type="InterPro" id="IPR006424">
    <property type="entry name" value="Glyceraldehyde-3-P_DH_1"/>
</dbReference>
<comment type="caution">
    <text evidence="9">The sequence shown here is derived from an EMBL/GenBank/DDBJ whole genome shotgun (WGS) entry which is preliminary data.</text>
</comment>
<dbReference type="InterPro" id="IPR020828">
    <property type="entry name" value="GlycerAld_3-P_DH_NAD(P)-bd"/>
</dbReference>
<protein>
    <submittedName>
        <fullName evidence="9">Type I glyceraldehyde-3-phosphate dehydrogenase</fullName>
    </submittedName>
</protein>
<dbReference type="SUPFAM" id="SSF51735">
    <property type="entry name" value="NAD(P)-binding Rossmann-fold domains"/>
    <property type="match status" value="1"/>
</dbReference>
<feature type="site" description="Activates thiol group during catalysis" evidence="6">
    <location>
        <position position="190"/>
    </location>
</feature>
<evidence type="ECO:0000256" key="6">
    <source>
        <dbReference type="PIRSR" id="PIRSR000149-4"/>
    </source>
</evidence>
<feature type="binding site" evidence="5">
    <location>
        <begin position="13"/>
        <end position="14"/>
    </location>
    <ligand>
        <name>NAD(+)</name>
        <dbReference type="ChEBI" id="CHEBI:57540"/>
    </ligand>
</feature>
<evidence type="ECO:0000256" key="7">
    <source>
        <dbReference type="RuleBase" id="RU000397"/>
    </source>
</evidence>
<evidence type="ECO:0000256" key="2">
    <source>
        <dbReference type="ARBA" id="ARBA00023002"/>
    </source>
</evidence>
<comment type="similarity">
    <text evidence="1 7">Belongs to the glyceraldehyde-3-phosphate dehydrogenase family.</text>
</comment>
<keyword evidence="5" id="KW-0547">Nucleotide-binding</keyword>
<dbReference type="PIRSF" id="PIRSF000149">
    <property type="entry name" value="GAP_DH"/>
    <property type="match status" value="1"/>
</dbReference>
<dbReference type="Pfam" id="PF00044">
    <property type="entry name" value="Gp_dh_N"/>
    <property type="match status" value="1"/>
</dbReference>
<feature type="binding site" evidence="4">
    <location>
        <begin position="162"/>
        <end position="164"/>
    </location>
    <ligand>
        <name>D-glyceraldehyde 3-phosphate</name>
        <dbReference type="ChEBI" id="CHEBI:59776"/>
    </ligand>
</feature>
<dbReference type="InterPro" id="IPR036291">
    <property type="entry name" value="NAD(P)-bd_dom_sf"/>
</dbReference>
<feature type="binding site" evidence="4">
    <location>
        <position position="246"/>
    </location>
    <ligand>
        <name>D-glyceraldehyde 3-phosphate</name>
        <dbReference type="ChEBI" id="CHEBI:59776"/>
    </ligand>
</feature>
<dbReference type="InterPro" id="IPR020831">
    <property type="entry name" value="GlycerAld/Erythrose_P_DH"/>
</dbReference>
<proteinExistence type="inferred from homology"/>
<dbReference type="GO" id="GO:0050661">
    <property type="term" value="F:NADP binding"/>
    <property type="evidence" value="ECO:0007669"/>
    <property type="project" value="InterPro"/>
</dbReference>
<dbReference type="Gene3D" id="3.40.50.720">
    <property type="entry name" value="NAD(P)-binding Rossmann-like Domain"/>
    <property type="match status" value="1"/>
</dbReference>
<evidence type="ECO:0000256" key="1">
    <source>
        <dbReference type="ARBA" id="ARBA00007406"/>
    </source>
</evidence>
<dbReference type="CDD" id="cd05214">
    <property type="entry name" value="GAPDH_I_N"/>
    <property type="match status" value="1"/>
</dbReference>
<evidence type="ECO:0000256" key="4">
    <source>
        <dbReference type="PIRSR" id="PIRSR000149-2"/>
    </source>
</evidence>
<dbReference type="GO" id="GO:0016620">
    <property type="term" value="F:oxidoreductase activity, acting on the aldehyde or oxo group of donors, NAD or NADP as acceptor"/>
    <property type="evidence" value="ECO:0007669"/>
    <property type="project" value="InterPro"/>
</dbReference>
<sequence length="348" mass="38250">MQKVRIAINGFGRIGRLFFRQAFDNEHFEFVAINDLSEIENLAYLLKHDSTYRSYPGEVSVEGDSSPGGDKGLLVVDGQRILVIKEKDPLKLPWKDLGIDIVVDATGIFNTFEKVQQHVTAGAKRAVITAPSKDDERADAKTILIGVNDEYLKTCIVTSNGSCTTNATTPVVAIMDETIGVEKAMLTTVHGYTATQSLVDGPTRGNDFRRGRAAAQNIIPATTGAAIAVTRVIPNLKDKFDGVAMRVPVLTGSLVDFTFLAKRKTSVEEVNAIFKKAIQDTRWNKVLNVTDEQLVSTDIIGESYGAIVDLNYTKVVDGDLVKVFSWYDNEWGYVSTLVQHVQKMAETL</sequence>
<feature type="active site" description="Nucleophile" evidence="3">
    <location>
        <position position="163"/>
    </location>
</feature>
<feature type="binding site" evidence="4">
    <location>
        <position position="193"/>
    </location>
    <ligand>
        <name>D-glyceraldehyde 3-phosphate</name>
        <dbReference type="ChEBI" id="CHEBI:59776"/>
    </ligand>
</feature>
<evidence type="ECO:0000256" key="3">
    <source>
        <dbReference type="PIRSR" id="PIRSR000149-1"/>
    </source>
</evidence>
<dbReference type="EMBL" id="PFBA01000013">
    <property type="protein sequence ID" value="PIT92657.1"/>
    <property type="molecule type" value="Genomic_DNA"/>
</dbReference>
<reference evidence="10" key="1">
    <citation type="submission" date="2017-09" db="EMBL/GenBank/DDBJ databases">
        <title>Depth-based differentiation of microbial function through sediment-hosted aquifers and enrichment of novel symbionts in the deep terrestrial subsurface.</title>
        <authorList>
            <person name="Probst A.J."/>
            <person name="Ladd B."/>
            <person name="Jarett J.K."/>
            <person name="Geller-Mcgrath D.E."/>
            <person name="Sieber C.M.K."/>
            <person name="Emerson J.B."/>
            <person name="Anantharaman K."/>
            <person name="Thomas B.C."/>
            <person name="Malmstrom R."/>
            <person name="Stieglmeier M."/>
            <person name="Klingl A."/>
            <person name="Woyke T."/>
            <person name="Ryan C.M."/>
            <person name="Banfield J.F."/>
        </authorList>
    </citation>
    <scope>NUCLEOTIDE SEQUENCE [LARGE SCALE GENOMIC DNA]</scope>
</reference>
<feature type="binding site" evidence="5">
    <location>
        <position position="329"/>
    </location>
    <ligand>
        <name>NAD(+)</name>
        <dbReference type="ChEBI" id="CHEBI:57540"/>
    </ligand>
</feature>
<dbReference type="Pfam" id="PF02800">
    <property type="entry name" value="Gp_dh_C"/>
    <property type="match status" value="1"/>
</dbReference>
<dbReference type="FunFam" id="3.40.50.720:FF:000001">
    <property type="entry name" value="Glyceraldehyde-3-phosphate dehydrogenase"/>
    <property type="match status" value="1"/>
</dbReference>
<feature type="binding site" evidence="4">
    <location>
        <begin position="223"/>
        <end position="224"/>
    </location>
    <ligand>
        <name>D-glyceraldehyde 3-phosphate</name>
        <dbReference type="ChEBI" id="CHEBI:59776"/>
    </ligand>
</feature>